<sequence length="117" mass="12879">MISAGSEELIICSRLKQENPLHGSVIDCAALITTRYRSVTVNCFRKWILNGVDGTGTRTDRDCRNAIRGARGVCGCFFPSSQQAVLSGACHLRTIKADRSVPQFLCAHARVWMCVFS</sequence>
<protein>
    <submittedName>
        <fullName evidence="1">Uncharacterized protein</fullName>
    </submittedName>
</protein>
<keyword evidence="2" id="KW-1185">Reference proteome</keyword>
<accession>A0ABU7EN29</accession>
<dbReference type="EMBL" id="JAHUTJ010060613">
    <property type="protein sequence ID" value="MED6288446.1"/>
    <property type="molecule type" value="Genomic_DNA"/>
</dbReference>
<dbReference type="Proteomes" id="UP001352852">
    <property type="component" value="Unassembled WGS sequence"/>
</dbReference>
<evidence type="ECO:0000313" key="2">
    <source>
        <dbReference type="Proteomes" id="UP001352852"/>
    </source>
</evidence>
<name>A0ABU7EN29_9TELE</name>
<proteinExistence type="predicted"/>
<gene>
    <name evidence="1" type="ORF">CHARACLAT_026593</name>
</gene>
<evidence type="ECO:0000313" key="1">
    <source>
        <dbReference type="EMBL" id="MED6288446.1"/>
    </source>
</evidence>
<reference evidence="1 2" key="1">
    <citation type="submission" date="2021-06" db="EMBL/GenBank/DDBJ databases">
        <authorList>
            <person name="Palmer J.M."/>
        </authorList>
    </citation>
    <scope>NUCLEOTIDE SEQUENCE [LARGE SCALE GENOMIC DNA]</scope>
    <source>
        <strain evidence="1 2">CL_MEX2019</strain>
        <tissue evidence="1">Muscle</tissue>
    </source>
</reference>
<organism evidence="1 2">
    <name type="scientific">Characodon lateralis</name>
    <dbReference type="NCBI Taxonomy" id="208331"/>
    <lineage>
        <taxon>Eukaryota</taxon>
        <taxon>Metazoa</taxon>
        <taxon>Chordata</taxon>
        <taxon>Craniata</taxon>
        <taxon>Vertebrata</taxon>
        <taxon>Euteleostomi</taxon>
        <taxon>Actinopterygii</taxon>
        <taxon>Neopterygii</taxon>
        <taxon>Teleostei</taxon>
        <taxon>Neoteleostei</taxon>
        <taxon>Acanthomorphata</taxon>
        <taxon>Ovalentaria</taxon>
        <taxon>Atherinomorphae</taxon>
        <taxon>Cyprinodontiformes</taxon>
        <taxon>Goodeidae</taxon>
        <taxon>Characodon</taxon>
    </lineage>
</organism>
<comment type="caution">
    <text evidence="1">The sequence shown here is derived from an EMBL/GenBank/DDBJ whole genome shotgun (WGS) entry which is preliminary data.</text>
</comment>